<accession>A0A7C3PHP1</accession>
<dbReference type="AlphaFoldDB" id="A0A7C3PHP1"/>
<organism evidence="2">
    <name type="scientific">Oscillatoriales cyanobacterium SpSt-418</name>
    <dbReference type="NCBI Taxonomy" id="2282169"/>
    <lineage>
        <taxon>Bacteria</taxon>
        <taxon>Bacillati</taxon>
        <taxon>Cyanobacteriota</taxon>
        <taxon>Cyanophyceae</taxon>
        <taxon>Oscillatoriophycideae</taxon>
        <taxon>Oscillatoriales</taxon>
    </lineage>
</organism>
<gene>
    <name evidence="2" type="ORF">ENR64_27125</name>
</gene>
<protein>
    <submittedName>
        <fullName evidence="2">Uncharacterized protein</fullName>
    </submittedName>
</protein>
<dbReference type="EMBL" id="DSRU01000399">
    <property type="protein sequence ID" value="HFN01353.1"/>
    <property type="molecule type" value="Genomic_DNA"/>
</dbReference>
<sequence length="67" mass="7645">MEDPPKSPLKKGTLNGSLSSLKRRVREDQKALKQILDYMPERFQDFMDASLFAKDFAVSNENKVGNL</sequence>
<comment type="caution">
    <text evidence="2">The sequence shown here is derived from an EMBL/GenBank/DDBJ whole genome shotgun (WGS) entry which is preliminary data.</text>
</comment>
<reference evidence="2" key="1">
    <citation type="journal article" date="2020" name="mSystems">
        <title>Genome- and Community-Level Interaction Insights into Carbon Utilization and Element Cycling Functions of Hydrothermarchaeota in Hydrothermal Sediment.</title>
        <authorList>
            <person name="Zhou Z."/>
            <person name="Liu Y."/>
            <person name="Xu W."/>
            <person name="Pan J."/>
            <person name="Luo Z.H."/>
            <person name="Li M."/>
        </authorList>
    </citation>
    <scope>NUCLEOTIDE SEQUENCE [LARGE SCALE GENOMIC DNA]</scope>
    <source>
        <strain evidence="2">SpSt-418</strain>
    </source>
</reference>
<feature type="region of interest" description="Disordered" evidence="1">
    <location>
        <begin position="1"/>
        <end position="22"/>
    </location>
</feature>
<proteinExistence type="predicted"/>
<name>A0A7C3PHP1_9CYAN</name>
<evidence type="ECO:0000256" key="1">
    <source>
        <dbReference type="SAM" id="MobiDB-lite"/>
    </source>
</evidence>
<evidence type="ECO:0000313" key="2">
    <source>
        <dbReference type="EMBL" id="HFN01353.1"/>
    </source>
</evidence>